<reference evidence="1 2" key="1">
    <citation type="submission" date="2014-11" db="EMBL/GenBank/DDBJ databases">
        <title>Complete Genome Sequence of Pseudoalteromonas sp. Strain OCN003 Isolated from Kaneohe Bay, Oahu, Hawaii.</title>
        <authorList>
            <person name="Beurmann S."/>
            <person name="Videau P."/>
            <person name="Ushijima B."/>
            <person name="Smith A.M."/>
            <person name="Aeby G.S."/>
            <person name="Callahan S.M."/>
            <person name="Belcaid M."/>
        </authorList>
    </citation>
    <scope>NUCLEOTIDE SEQUENCE [LARGE SCALE GENOMIC DNA]</scope>
    <source>
        <strain evidence="1 2">OCN003</strain>
    </source>
</reference>
<sequence length="125" mass="14543">MKPHGISIGLSRVKSTFFIHIRAFGTLHHDDYEYMIPTIESALSEVKEPHLNVLIDITELDGWTMNAAWDDFKFGMKHRREFDKVAVICSLRWQKGVAQVSNWFMPGEIQSFDNHHDALVWLESQ</sequence>
<dbReference type="KEGG" id="pseo:OM33_00165"/>
<proteinExistence type="predicted"/>
<dbReference type="EMBL" id="CP009888">
    <property type="protein sequence ID" value="AIY63749.1"/>
    <property type="molecule type" value="Genomic_DNA"/>
</dbReference>
<dbReference type="InterPro" id="IPR036513">
    <property type="entry name" value="STAS_dom_sf"/>
</dbReference>
<dbReference type="SUPFAM" id="SSF52091">
    <property type="entry name" value="SpoIIaa-like"/>
    <property type="match status" value="1"/>
</dbReference>
<dbReference type="AlphaFoldDB" id="A0A0A7EB18"/>
<dbReference type="Proteomes" id="UP000030341">
    <property type="component" value="Chromosome 1"/>
</dbReference>
<dbReference type="Pfam" id="PF11964">
    <property type="entry name" value="SpoIIAA-like"/>
    <property type="match status" value="1"/>
</dbReference>
<dbReference type="InterPro" id="IPR038396">
    <property type="entry name" value="SpoIIAA-like_sf"/>
</dbReference>
<dbReference type="STRING" id="1348114.OM33_00165"/>
<dbReference type="RefSeq" id="WP_038637179.1">
    <property type="nucleotide sequence ID" value="NZ_CP009888.1"/>
</dbReference>
<protein>
    <recommendedName>
        <fullName evidence="3">STAS/SEC14 domain-containing protein</fullName>
    </recommendedName>
</protein>
<gene>
    <name evidence="1" type="ORF">OM33_00165</name>
</gene>
<dbReference type="OrthoDB" id="555504at2"/>
<evidence type="ECO:0008006" key="3">
    <source>
        <dbReference type="Google" id="ProtNLM"/>
    </source>
</evidence>
<evidence type="ECO:0000313" key="1">
    <source>
        <dbReference type="EMBL" id="AIY63749.1"/>
    </source>
</evidence>
<evidence type="ECO:0000313" key="2">
    <source>
        <dbReference type="Proteomes" id="UP000030341"/>
    </source>
</evidence>
<accession>A0A0A7EB18</accession>
<dbReference type="Gene3D" id="3.40.50.10600">
    <property type="entry name" value="SpoIIaa-like domains"/>
    <property type="match status" value="1"/>
</dbReference>
<dbReference type="InterPro" id="IPR021866">
    <property type="entry name" value="SpoIIAA-like"/>
</dbReference>
<dbReference type="HOGENOM" id="CLU_137390_4_1_6"/>
<name>A0A0A7EB18_9GAMM</name>
<keyword evidence="2" id="KW-1185">Reference proteome</keyword>
<dbReference type="eggNOG" id="ENOG5032S70">
    <property type="taxonomic scope" value="Bacteria"/>
</dbReference>
<organism evidence="1 2">
    <name type="scientific">Pseudoalteromonas piratica</name>
    <dbReference type="NCBI Taxonomy" id="1348114"/>
    <lineage>
        <taxon>Bacteria</taxon>
        <taxon>Pseudomonadati</taxon>
        <taxon>Pseudomonadota</taxon>
        <taxon>Gammaproteobacteria</taxon>
        <taxon>Alteromonadales</taxon>
        <taxon>Pseudoalteromonadaceae</taxon>
        <taxon>Pseudoalteromonas</taxon>
    </lineage>
</organism>